<evidence type="ECO:0000313" key="2">
    <source>
        <dbReference type="Proteomes" id="UP000000226"/>
    </source>
</evidence>
<dbReference type="OrthoDB" id="1724808at2759"/>
<dbReference type="eggNOG" id="KOG0017">
    <property type="taxonomic scope" value="Eukaryota"/>
</dbReference>
<dbReference type="EMBL" id="CM002295">
    <property type="protein sequence ID" value="ESW12240.1"/>
    <property type="molecule type" value="Genomic_DNA"/>
</dbReference>
<keyword evidence="2" id="KW-1185">Reference proteome</keyword>
<reference evidence="2" key="1">
    <citation type="journal article" date="2014" name="Nat. Genet.">
        <title>A reference genome for common bean and genome-wide analysis of dual domestications.</title>
        <authorList>
            <person name="Schmutz J."/>
            <person name="McClean P.E."/>
            <person name="Mamidi S."/>
            <person name="Wu G.A."/>
            <person name="Cannon S.B."/>
            <person name="Grimwood J."/>
            <person name="Jenkins J."/>
            <person name="Shu S."/>
            <person name="Song Q."/>
            <person name="Chavarro C."/>
            <person name="Torres-Torres M."/>
            <person name="Geffroy V."/>
            <person name="Moghaddam S.M."/>
            <person name="Gao D."/>
            <person name="Abernathy B."/>
            <person name="Barry K."/>
            <person name="Blair M."/>
            <person name="Brick M.A."/>
            <person name="Chovatia M."/>
            <person name="Gepts P."/>
            <person name="Goodstein D.M."/>
            <person name="Gonzales M."/>
            <person name="Hellsten U."/>
            <person name="Hyten D.L."/>
            <person name="Jia G."/>
            <person name="Kelly J.D."/>
            <person name="Kudrna D."/>
            <person name="Lee R."/>
            <person name="Richard M.M."/>
            <person name="Miklas P.N."/>
            <person name="Osorno J.M."/>
            <person name="Rodrigues J."/>
            <person name="Thareau V."/>
            <person name="Urrea C.A."/>
            <person name="Wang M."/>
            <person name="Yu Y."/>
            <person name="Zhang M."/>
            <person name="Wing R.A."/>
            <person name="Cregan P.B."/>
            <person name="Rokhsar D.S."/>
            <person name="Jackson S.A."/>
        </authorList>
    </citation>
    <scope>NUCLEOTIDE SEQUENCE [LARGE SCALE GENOMIC DNA]</scope>
    <source>
        <strain evidence="2">cv. G19833</strain>
    </source>
</reference>
<name>V7B3W2_PHAVU</name>
<dbReference type="AlphaFoldDB" id="V7B3W2"/>
<protein>
    <submittedName>
        <fullName evidence="1">Uncharacterized protein</fullName>
    </submittedName>
</protein>
<gene>
    <name evidence="1" type="ORF">PHAVU_008G096100g</name>
</gene>
<accession>V7B3W2</accession>
<evidence type="ECO:0000313" key="1">
    <source>
        <dbReference type="EMBL" id="ESW12240.1"/>
    </source>
</evidence>
<sequence length="192" mass="22161">MTPEESDTYMFMKTTKDVWDICKANNSKVGDASQIYEIKMRISNTKQGNYSVKCNEDTDLLKRYEKDKMYKFLIGLNNKFEPVRIQVLGKDLSSLNERMIVYHAEEDRRGVMLEPHELKKVGQGQITSFGNEVGGINIPKGENEDSLWCTYCKKLRHTQDKCWKLHGKPPNPSWNWTLKGNKSGGHTKVHMA</sequence>
<dbReference type="PANTHER" id="PTHR34222">
    <property type="entry name" value="GAG_PRE-INTEGRS DOMAIN-CONTAINING PROTEIN"/>
    <property type="match status" value="1"/>
</dbReference>
<dbReference type="OMA" id="EIKMRIS"/>
<dbReference type="Gramene" id="ESW12240">
    <property type="protein sequence ID" value="ESW12240"/>
    <property type="gene ID" value="PHAVU_008G096100g"/>
</dbReference>
<proteinExistence type="predicted"/>
<dbReference type="PANTHER" id="PTHR34222:SF37">
    <property type="entry name" value="RETROTRANSPOSON GAG DOMAIN-CONTAINING PROTEIN"/>
    <property type="match status" value="1"/>
</dbReference>
<dbReference type="Proteomes" id="UP000000226">
    <property type="component" value="Chromosome 8"/>
</dbReference>
<organism evidence="1 2">
    <name type="scientific">Phaseolus vulgaris</name>
    <name type="common">Kidney bean</name>
    <name type="synonym">French bean</name>
    <dbReference type="NCBI Taxonomy" id="3885"/>
    <lineage>
        <taxon>Eukaryota</taxon>
        <taxon>Viridiplantae</taxon>
        <taxon>Streptophyta</taxon>
        <taxon>Embryophyta</taxon>
        <taxon>Tracheophyta</taxon>
        <taxon>Spermatophyta</taxon>
        <taxon>Magnoliopsida</taxon>
        <taxon>eudicotyledons</taxon>
        <taxon>Gunneridae</taxon>
        <taxon>Pentapetalae</taxon>
        <taxon>rosids</taxon>
        <taxon>fabids</taxon>
        <taxon>Fabales</taxon>
        <taxon>Fabaceae</taxon>
        <taxon>Papilionoideae</taxon>
        <taxon>50 kb inversion clade</taxon>
        <taxon>NPAAA clade</taxon>
        <taxon>indigoferoid/millettioid clade</taxon>
        <taxon>Phaseoleae</taxon>
        <taxon>Phaseolus</taxon>
    </lineage>
</organism>